<evidence type="ECO:0000313" key="1">
    <source>
        <dbReference type="EMBL" id="MFD2824705.1"/>
    </source>
</evidence>
<accession>A0ABW5WRV5</accession>
<keyword evidence="2" id="KW-1185">Reference proteome</keyword>
<gene>
    <name evidence="1" type="ORF">ACFS5M_13565</name>
</gene>
<evidence type="ECO:0000313" key="2">
    <source>
        <dbReference type="Proteomes" id="UP001597533"/>
    </source>
</evidence>
<protein>
    <submittedName>
        <fullName evidence="1">Uncharacterized protein</fullName>
    </submittedName>
</protein>
<comment type="caution">
    <text evidence="1">The sequence shown here is derived from an EMBL/GenBank/DDBJ whole genome shotgun (WGS) entry which is preliminary data.</text>
</comment>
<organism evidence="1 2">
    <name type="scientific">Lacinutrix iliipiscaria</name>
    <dbReference type="NCBI Taxonomy" id="1230532"/>
    <lineage>
        <taxon>Bacteria</taxon>
        <taxon>Pseudomonadati</taxon>
        <taxon>Bacteroidota</taxon>
        <taxon>Flavobacteriia</taxon>
        <taxon>Flavobacteriales</taxon>
        <taxon>Flavobacteriaceae</taxon>
        <taxon>Lacinutrix</taxon>
    </lineage>
</organism>
<name>A0ABW5WRV5_9FLAO</name>
<sequence length="64" mass="7282">MNNAMENSLCSDCKFNQDCSLTSDKNFIWSCSEYEFDAINDSEAPLSTHNTFAYDTSERAIEII</sequence>
<dbReference type="RefSeq" id="WP_183489325.1">
    <property type="nucleotide sequence ID" value="NZ_JBHUOV010000015.1"/>
</dbReference>
<reference evidence="2" key="1">
    <citation type="journal article" date="2019" name="Int. J. Syst. Evol. Microbiol.">
        <title>The Global Catalogue of Microorganisms (GCM) 10K type strain sequencing project: providing services to taxonomists for standard genome sequencing and annotation.</title>
        <authorList>
            <consortium name="The Broad Institute Genomics Platform"/>
            <consortium name="The Broad Institute Genome Sequencing Center for Infectious Disease"/>
            <person name="Wu L."/>
            <person name="Ma J."/>
        </authorList>
    </citation>
    <scope>NUCLEOTIDE SEQUENCE [LARGE SCALE GENOMIC DNA]</scope>
    <source>
        <strain evidence="2">KCTC 32141</strain>
    </source>
</reference>
<proteinExistence type="predicted"/>
<dbReference type="EMBL" id="JBHUOV010000015">
    <property type="protein sequence ID" value="MFD2824705.1"/>
    <property type="molecule type" value="Genomic_DNA"/>
</dbReference>
<dbReference type="Proteomes" id="UP001597533">
    <property type="component" value="Unassembled WGS sequence"/>
</dbReference>